<dbReference type="PRINTS" id="PR00412">
    <property type="entry name" value="EPOXHYDRLASE"/>
</dbReference>
<dbReference type="OrthoDB" id="5195507at2"/>
<organism evidence="2 3">
    <name type="scientific">Marisediminicola antarctica</name>
    <dbReference type="NCBI Taxonomy" id="674079"/>
    <lineage>
        <taxon>Bacteria</taxon>
        <taxon>Bacillati</taxon>
        <taxon>Actinomycetota</taxon>
        <taxon>Actinomycetes</taxon>
        <taxon>Micrococcales</taxon>
        <taxon>Microbacteriaceae</taxon>
        <taxon>Marisediminicola</taxon>
    </lineage>
</organism>
<reference evidence="2 3" key="1">
    <citation type="submission" date="2016-09" db="EMBL/GenBank/DDBJ databases">
        <title>Complete genome sequence of microbes from the polar regions.</title>
        <authorList>
            <person name="Liao L."/>
            <person name="Chen B."/>
        </authorList>
    </citation>
    <scope>NUCLEOTIDE SEQUENCE [LARGE SCALE GENOMIC DNA]</scope>
    <source>
        <strain evidence="2 3">ZS314</strain>
    </source>
</reference>
<dbReference type="KEGG" id="mant:BHD05_10790"/>
<dbReference type="GO" id="GO:0016787">
    <property type="term" value="F:hydrolase activity"/>
    <property type="evidence" value="ECO:0007669"/>
    <property type="project" value="UniProtKB-KW"/>
</dbReference>
<dbReference type="RefSeq" id="WP_161886438.1">
    <property type="nucleotide sequence ID" value="NZ_CP017146.1"/>
</dbReference>
<dbReference type="EMBL" id="CP017146">
    <property type="protein sequence ID" value="QHO70057.1"/>
    <property type="molecule type" value="Genomic_DNA"/>
</dbReference>
<protein>
    <submittedName>
        <fullName evidence="2">Hydrolase</fullName>
    </submittedName>
</protein>
<proteinExistence type="predicted"/>
<keyword evidence="2" id="KW-0378">Hydrolase</keyword>
<accession>A0A7L5AIB3</accession>
<dbReference type="Pfam" id="PF12697">
    <property type="entry name" value="Abhydrolase_6"/>
    <property type="match status" value="1"/>
</dbReference>
<dbReference type="Gene3D" id="3.40.50.1820">
    <property type="entry name" value="alpha/beta hydrolase"/>
    <property type="match status" value="1"/>
</dbReference>
<evidence type="ECO:0000259" key="1">
    <source>
        <dbReference type="Pfam" id="PF12697"/>
    </source>
</evidence>
<dbReference type="Proteomes" id="UP000464507">
    <property type="component" value="Chromosome"/>
</dbReference>
<dbReference type="PANTHER" id="PTHR43798">
    <property type="entry name" value="MONOACYLGLYCEROL LIPASE"/>
    <property type="match status" value="1"/>
</dbReference>
<feature type="domain" description="AB hydrolase-1" evidence="1">
    <location>
        <begin position="42"/>
        <end position="287"/>
    </location>
</feature>
<dbReference type="SUPFAM" id="SSF53474">
    <property type="entry name" value="alpha/beta-Hydrolases"/>
    <property type="match status" value="1"/>
</dbReference>
<evidence type="ECO:0000313" key="2">
    <source>
        <dbReference type="EMBL" id="QHO70057.1"/>
    </source>
</evidence>
<gene>
    <name evidence="2" type="ORF">BHD05_10790</name>
</gene>
<dbReference type="InterPro" id="IPR000073">
    <property type="entry name" value="AB_hydrolase_1"/>
</dbReference>
<keyword evidence="3" id="KW-1185">Reference proteome</keyword>
<dbReference type="PRINTS" id="PR00111">
    <property type="entry name" value="ABHYDROLASE"/>
</dbReference>
<dbReference type="AlphaFoldDB" id="A0A7L5AIB3"/>
<dbReference type="InterPro" id="IPR050266">
    <property type="entry name" value="AB_hydrolase_sf"/>
</dbReference>
<evidence type="ECO:0000313" key="3">
    <source>
        <dbReference type="Proteomes" id="UP000464507"/>
    </source>
</evidence>
<dbReference type="InterPro" id="IPR000639">
    <property type="entry name" value="Epox_hydrolase-like"/>
</dbReference>
<sequence>MSIESPFASLLAAIPVESDEVTVLGSTTRFWSYGSPDAPFTIVIAHGYRGEHHGIEPIIAQLPGIRFVSPDLPGFGESTPLTDVPHSVAGYAAWLTAFVDTLGLTGRAIILGHSFGTIVGANAVVDGLTTPAVIMVNPIATSGLRGPRKLATKVTVAYYELASKLPAKLGHRLLNSWFVVQFMSSSMTKTRERSLRRWIHNEHHTYFSRYANRDVVVEGFRASISTDVSAFAARITVPTLLVAAARDDITPVAAQFELERMMPNATLRVLADVGHLIHYEVPALAAEAITSFLDDLPQP</sequence>
<dbReference type="InterPro" id="IPR029058">
    <property type="entry name" value="AB_hydrolase_fold"/>
</dbReference>
<name>A0A7L5AIB3_9MICO</name>
<dbReference type="PANTHER" id="PTHR43798:SF33">
    <property type="entry name" value="HYDROLASE, PUTATIVE (AFU_ORTHOLOGUE AFUA_2G14860)-RELATED"/>
    <property type="match status" value="1"/>
</dbReference>
<dbReference type="GO" id="GO:0016020">
    <property type="term" value="C:membrane"/>
    <property type="evidence" value="ECO:0007669"/>
    <property type="project" value="TreeGrafter"/>
</dbReference>